<sequence>MPALTRQTTYSSLPPSPRIEAAFDFGVSLDDRSLQDLEHALYEIRRKAKGKYREEDVDNDEEVEDCEMVRIPFVSRLSPEPEGGDREVDQVEETFWPARSRRQTLDTLPDLSGIPDIIRRTTVNGNNAARDVGERHNFSAPENGAGDDGYIQQTVGSPVEASSSEEEKVGSQSLMDDARRDHTASLWDILRDDAGEEIWDGWVADGKWERIANFLAVPLAVEKVTLFGALLCLDGFLYNFTVLPVRASFAVYRLVSSIILQRRSIGPIPPSHLHSVLRLLLVVVPTSILLFATDASKMYHTVRGQDTIKLYVIFNALEIADRLCGAFGQDVLDTLFAKETLSPSLRKSGKGRKRQQARPVFFFMLSLGYVLTHTLIFFYMLVSLNVAINSYDYTLLSLLISNQFVEIKGSVFKKFEKENLFQIMCADIVERFQLALMLTVIAIRNIIEMAGSDVAYLPKSFIKGKSLVDSIFSPVLIVILSEMLVDWLKHAFIAKFNHVRASVYDRFTDVLAKDVLVAGSSPSGGQDVRRRHPILLDQSPLVARRLGFASIPLACLVLRVGVQALGMLTTSSHEHDESHFGLQGWAWGTIKWTAIVGVGLSAWSCLVALKILLGLSLLSFSAVRQAGMEEREREDKVNDFGRAPVGESKEETAYNQQTKEYLGSTSDDLDISGRRPLEKTDIRASYASSKPDDDKKTPPGTTGVGSGAKKGKKWKLEEVERWTMVKRIW</sequence>
<feature type="region of interest" description="Disordered" evidence="6">
    <location>
        <begin position="631"/>
        <end position="713"/>
    </location>
</feature>
<keyword evidence="5 7" id="KW-0472">Membrane</keyword>
<dbReference type="PANTHER" id="PTHR13317">
    <property type="entry name" value="TRANSMEMBRANE ANTERIOR POSTERIOR TRANSFORMATION PROTEIN 1 HOMOLOG"/>
    <property type="match status" value="1"/>
</dbReference>
<reference evidence="8" key="1">
    <citation type="submission" date="2023-02" db="EMBL/GenBank/DDBJ databases">
        <title>Identification and recombinant expression of a fungal hydrolase from Papiliotrema laurentii that hydrolyzes apple cutin and clears colloidal polyester polyurethane.</title>
        <authorList>
            <consortium name="DOE Joint Genome Institute"/>
            <person name="Roman V.A."/>
            <person name="Bojanowski C."/>
            <person name="Crable B.R."/>
            <person name="Wagner D.N."/>
            <person name="Hung C.S."/>
            <person name="Nadeau L.J."/>
            <person name="Schratz L."/>
            <person name="Haridas S."/>
            <person name="Pangilinan J."/>
            <person name="Lipzen A."/>
            <person name="Na H."/>
            <person name="Yan M."/>
            <person name="Ng V."/>
            <person name="Grigoriev I.V."/>
            <person name="Spatafora J.W."/>
            <person name="Barlow D."/>
            <person name="Biffinger J."/>
            <person name="Kelley-Loughnane N."/>
            <person name="Varaljay V.A."/>
            <person name="Crookes-Goodson W.J."/>
        </authorList>
    </citation>
    <scope>NUCLEOTIDE SEQUENCE</scope>
    <source>
        <strain evidence="8">5307AH</strain>
    </source>
</reference>
<dbReference type="AlphaFoldDB" id="A0AAD9CU10"/>
<evidence type="ECO:0000256" key="3">
    <source>
        <dbReference type="ARBA" id="ARBA00022692"/>
    </source>
</evidence>
<dbReference type="EMBL" id="JAODAN010000012">
    <property type="protein sequence ID" value="KAK1920829.1"/>
    <property type="molecule type" value="Genomic_DNA"/>
</dbReference>
<evidence type="ECO:0000256" key="4">
    <source>
        <dbReference type="ARBA" id="ARBA00022989"/>
    </source>
</evidence>
<name>A0AAD9CU10_PAPLA</name>
<organism evidence="8 9">
    <name type="scientific">Papiliotrema laurentii</name>
    <name type="common">Cryptococcus laurentii</name>
    <dbReference type="NCBI Taxonomy" id="5418"/>
    <lineage>
        <taxon>Eukaryota</taxon>
        <taxon>Fungi</taxon>
        <taxon>Dikarya</taxon>
        <taxon>Basidiomycota</taxon>
        <taxon>Agaricomycotina</taxon>
        <taxon>Tremellomycetes</taxon>
        <taxon>Tremellales</taxon>
        <taxon>Rhynchogastremaceae</taxon>
        <taxon>Papiliotrema</taxon>
    </lineage>
</organism>
<dbReference type="GO" id="GO:0005789">
    <property type="term" value="C:endoplasmic reticulum membrane"/>
    <property type="evidence" value="ECO:0007669"/>
    <property type="project" value="TreeGrafter"/>
</dbReference>
<evidence type="ECO:0000256" key="5">
    <source>
        <dbReference type="ARBA" id="ARBA00023136"/>
    </source>
</evidence>
<feature type="transmembrane region" description="Helical" evidence="7">
    <location>
        <begin position="275"/>
        <end position="293"/>
    </location>
</feature>
<protein>
    <submittedName>
        <fullName evidence="8">Eukaryotic membrane protein family-domain-containing protein</fullName>
    </submittedName>
</protein>
<evidence type="ECO:0000256" key="7">
    <source>
        <dbReference type="SAM" id="Phobius"/>
    </source>
</evidence>
<keyword evidence="3 7" id="KW-0812">Transmembrane</keyword>
<feature type="transmembrane region" description="Helical" evidence="7">
    <location>
        <begin position="360"/>
        <end position="381"/>
    </location>
</feature>
<feature type="compositionally biased region" description="Basic and acidic residues" evidence="6">
    <location>
        <begin position="671"/>
        <end position="682"/>
    </location>
</feature>
<evidence type="ECO:0000313" key="9">
    <source>
        <dbReference type="Proteomes" id="UP001182556"/>
    </source>
</evidence>
<evidence type="ECO:0000256" key="2">
    <source>
        <dbReference type="ARBA" id="ARBA00008803"/>
    </source>
</evidence>
<comment type="caution">
    <text evidence="8">The sequence shown here is derived from an EMBL/GenBank/DDBJ whole genome shotgun (WGS) entry which is preliminary data.</text>
</comment>
<dbReference type="Pfam" id="PF05346">
    <property type="entry name" value="DUF747"/>
    <property type="match status" value="1"/>
</dbReference>
<feature type="region of interest" description="Disordered" evidence="6">
    <location>
        <begin position="156"/>
        <end position="175"/>
    </location>
</feature>
<accession>A0AAD9CU10</accession>
<comment type="subcellular location">
    <subcellularLocation>
        <location evidence="1">Membrane</location>
        <topology evidence="1">Multi-pass membrane protein</topology>
    </subcellularLocation>
</comment>
<proteinExistence type="inferred from homology"/>
<dbReference type="PANTHER" id="PTHR13317:SF4">
    <property type="entry name" value="TRANSMEMBRANE ANTERIOR POSTERIOR TRANSFORMATION PROTEIN 1 HOMOLOG"/>
    <property type="match status" value="1"/>
</dbReference>
<dbReference type="InterPro" id="IPR008010">
    <property type="entry name" value="Tatp1"/>
</dbReference>
<keyword evidence="9" id="KW-1185">Reference proteome</keyword>
<evidence type="ECO:0000313" key="8">
    <source>
        <dbReference type="EMBL" id="KAK1920829.1"/>
    </source>
</evidence>
<gene>
    <name evidence="8" type="ORF">DB88DRAFT_513574</name>
</gene>
<dbReference type="Proteomes" id="UP001182556">
    <property type="component" value="Unassembled WGS sequence"/>
</dbReference>
<evidence type="ECO:0000256" key="6">
    <source>
        <dbReference type="SAM" id="MobiDB-lite"/>
    </source>
</evidence>
<feature type="compositionally biased region" description="Polar residues" evidence="6">
    <location>
        <begin position="653"/>
        <end position="666"/>
    </location>
</feature>
<comment type="similarity">
    <text evidence="2">Belongs to the TAPT1 family.</text>
</comment>
<keyword evidence="4 7" id="KW-1133">Transmembrane helix</keyword>
<evidence type="ECO:0000256" key="1">
    <source>
        <dbReference type="ARBA" id="ARBA00004141"/>
    </source>
</evidence>